<reference evidence="1" key="1">
    <citation type="journal article" date="2023" name="Mol. Phylogenet. Evol.">
        <title>Genome-scale phylogeny and comparative genomics of the fungal order Sordariales.</title>
        <authorList>
            <person name="Hensen N."/>
            <person name="Bonometti L."/>
            <person name="Westerberg I."/>
            <person name="Brannstrom I.O."/>
            <person name="Guillou S."/>
            <person name="Cros-Aarteil S."/>
            <person name="Calhoun S."/>
            <person name="Haridas S."/>
            <person name="Kuo A."/>
            <person name="Mondo S."/>
            <person name="Pangilinan J."/>
            <person name="Riley R."/>
            <person name="LaButti K."/>
            <person name="Andreopoulos B."/>
            <person name="Lipzen A."/>
            <person name="Chen C."/>
            <person name="Yan M."/>
            <person name="Daum C."/>
            <person name="Ng V."/>
            <person name="Clum A."/>
            <person name="Steindorff A."/>
            <person name="Ohm R.A."/>
            <person name="Martin F."/>
            <person name="Silar P."/>
            <person name="Natvig D.O."/>
            <person name="Lalanne C."/>
            <person name="Gautier V."/>
            <person name="Ament-Velasquez S.L."/>
            <person name="Kruys A."/>
            <person name="Hutchinson M.I."/>
            <person name="Powell A.J."/>
            <person name="Barry K."/>
            <person name="Miller A.N."/>
            <person name="Grigoriev I.V."/>
            <person name="Debuchy R."/>
            <person name="Gladieux P."/>
            <person name="Hiltunen Thoren M."/>
            <person name="Johannesson H."/>
        </authorList>
    </citation>
    <scope>NUCLEOTIDE SEQUENCE</scope>
    <source>
        <strain evidence="1">CBS 731.68</strain>
    </source>
</reference>
<dbReference type="Proteomes" id="UP001302602">
    <property type="component" value="Unassembled WGS sequence"/>
</dbReference>
<dbReference type="AlphaFoldDB" id="A0AAN6YYF4"/>
<comment type="caution">
    <text evidence="1">The sequence shown here is derived from an EMBL/GenBank/DDBJ whole genome shotgun (WGS) entry which is preliminary data.</text>
</comment>
<reference evidence="1" key="2">
    <citation type="submission" date="2023-05" db="EMBL/GenBank/DDBJ databases">
        <authorList>
            <consortium name="Lawrence Berkeley National Laboratory"/>
            <person name="Steindorff A."/>
            <person name="Hensen N."/>
            <person name="Bonometti L."/>
            <person name="Westerberg I."/>
            <person name="Brannstrom I.O."/>
            <person name="Guillou S."/>
            <person name="Cros-Aarteil S."/>
            <person name="Calhoun S."/>
            <person name="Haridas S."/>
            <person name="Kuo A."/>
            <person name="Mondo S."/>
            <person name="Pangilinan J."/>
            <person name="Riley R."/>
            <person name="Labutti K."/>
            <person name="Andreopoulos B."/>
            <person name="Lipzen A."/>
            <person name="Chen C."/>
            <person name="Yanf M."/>
            <person name="Daum C."/>
            <person name="Ng V."/>
            <person name="Clum A."/>
            <person name="Ohm R."/>
            <person name="Martin F."/>
            <person name="Silar P."/>
            <person name="Natvig D."/>
            <person name="Lalanne C."/>
            <person name="Gautier V."/>
            <person name="Ament-Velasquez S.L."/>
            <person name="Kruys A."/>
            <person name="Hutchinson M.I."/>
            <person name="Powell A.J."/>
            <person name="Barry K."/>
            <person name="Miller A.N."/>
            <person name="Grigoriev I.V."/>
            <person name="Debuchy R."/>
            <person name="Gladieux P."/>
            <person name="Thoren M.H."/>
            <person name="Johannesson H."/>
        </authorList>
    </citation>
    <scope>NUCLEOTIDE SEQUENCE</scope>
    <source>
        <strain evidence="1">CBS 731.68</strain>
    </source>
</reference>
<keyword evidence="2" id="KW-1185">Reference proteome</keyword>
<sequence>MAPLDEDEDIKPNLSKASFQVIRIYFDPPEPRNHPRTHFPWIQKCQSQAESGSAFPLLSVFGCGAYPAVLRCNLRGWHLFAPNVHPESWLKLPLAQSVHSETISQGLEPPSASGVIILRLAEVGPLVISWGQLEWFAVLTWKEIAEKSGLVLSPARIRTLMNLQGWSLQSRRSGFHW</sequence>
<name>A0AAN6YYF4_9PEZI</name>
<accession>A0AAN6YYF4</accession>
<evidence type="ECO:0000313" key="1">
    <source>
        <dbReference type="EMBL" id="KAK4118746.1"/>
    </source>
</evidence>
<organism evidence="1 2">
    <name type="scientific">Parathielavia appendiculata</name>
    <dbReference type="NCBI Taxonomy" id="2587402"/>
    <lineage>
        <taxon>Eukaryota</taxon>
        <taxon>Fungi</taxon>
        <taxon>Dikarya</taxon>
        <taxon>Ascomycota</taxon>
        <taxon>Pezizomycotina</taxon>
        <taxon>Sordariomycetes</taxon>
        <taxon>Sordariomycetidae</taxon>
        <taxon>Sordariales</taxon>
        <taxon>Chaetomiaceae</taxon>
        <taxon>Parathielavia</taxon>
    </lineage>
</organism>
<dbReference type="RefSeq" id="XP_062642519.1">
    <property type="nucleotide sequence ID" value="XM_062795364.1"/>
</dbReference>
<gene>
    <name evidence="1" type="ORF">N657DRAFT_667013</name>
</gene>
<evidence type="ECO:0000313" key="2">
    <source>
        <dbReference type="Proteomes" id="UP001302602"/>
    </source>
</evidence>
<dbReference type="GeneID" id="87832133"/>
<proteinExistence type="predicted"/>
<protein>
    <submittedName>
        <fullName evidence="1">Uncharacterized protein</fullName>
    </submittedName>
</protein>
<dbReference type="EMBL" id="MU853260">
    <property type="protein sequence ID" value="KAK4118746.1"/>
    <property type="molecule type" value="Genomic_DNA"/>
</dbReference>